<evidence type="ECO:0000313" key="4">
    <source>
        <dbReference type="Proteomes" id="UP000735592"/>
    </source>
</evidence>
<dbReference type="Proteomes" id="UP000735592">
    <property type="component" value="Unassembled WGS sequence"/>
</dbReference>
<reference evidence="3 4" key="1">
    <citation type="submission" date="2019-11" db="EMBL/GenBank/DDBJ databases">
        <title>Type strains purchased from KCTC, JCM and DSMZ.</title>
        <authorList>
            <person name="Lu H."/>
        </authorList>
    </citation>
    <scope>NUCLEOTIDE SEQUENCE [LARGE SCALE GENOMIC DNA]</scope>
    <source>
        <strain evidence="3 4">DSM 103461</strain>
    </source>
</reference>
<dbReference type="EMBL" id="WNKW01000003">
    <property type="protein sequence ID" value="MTW33964.1"/>
    <property type="molecule type" value="Genomic_DNA"/>
</dbReference>
<comment type="caution">
    <text evidence="3">The sequence shown here is derived from an EMBL/GenBank/DDBJ whole genome shotgun (WGS) entry which is preliminary data.</text>
</comment>
<accession>A0ABW9SQR6</accession>
<evidence type="ECO:0000259" key="2">
    <source>
        <dbReference type="Pfam" id="PF07589"/>
    </source>
</evidence>
<organism evidence="3 4">
    <name type="scientific">Pseudoduganella danionis</name>
    <dbReference type="NCBI Taxonomy" id="1890295"/>
    <lineage>
        <taxon>Bacteria</taxon>
        <taxon>Pseudomonadati</taxon>
        <taxon>Pseudomonadota</taxon>
        <taxon>Betaproteobacteria</taxon>
        <taxon>Burkholderiales</taxon>
        <taxon>Oxalobacteraceae</taxon>
        <taxon>Telluria group</taxon>
        <taxon>Pseudoduganella</taxon>
    </lineage>
</organism>
<feature type="domain" description="Ice-binding protein C-terminal" evidence="2">
    <location>
        <begin position="241"/>
        <end position="265"/>
    </location>
</feature>
<dbReference type="RefSeq" id="WP_155435291.1">
    <property type="nucleotide sequence ID" value="NZ_JBHLXK010000005.1"/>
</dbReference>
<gene>
    <name evidence="3" type="ORF">GM655_14210</name>
</gene>
<feature type="region of interest" description="Disordered" evidence="1">
    <location>
        <begin position="202"/>
        <end position="242"/>
    </location>
</feature>
<proteinExistence type="predicted"/>
<dbReference type="NCBIfam" id="NF038119">
    <property type="entry name" value="PEP_CTERM_MHFG"/>
    <property type="match status" value="1"/>
</dbReference>
<dbReference type="InterPro" id="IPR013424">
    <property type="entry name" value="Ice-binding_C"/>
</dbReference>
<evidence type="ECO:0000256" key="1">
    <source>
        <dbReference type="SAM" id="MobiDB-lite"/>
    </source>
</evidence>
<name>A0ABW9SQR6_9BURK</name>
<protein>
    <submittedName>
        <fullName evidence="3">PEP-CTERM sorting domain-containing protein</fullName>
    </submittedName>
</protein>
<sequence>MSIFLSVALAAATQFQPVCSWDRPGANPYTGSTSAAIERYTDIPEQVRKTLKRRMEEHQSDDQVIITRDAIVGKNQYEATIRDMHFGAASVCTSVTRSKWSERRQEPAAVYCVGEHCILVPRICGNVSRITRLPGTRTARTTPPAAPASAERVLGDSLNARDLGLADAPPLEEIPLDEAARLERERDRAYAQVAEVLDAAAQADKAQASNDFGDRDGQYGRRPYWPKDNPDNSGPTLPATPVPEADSWAMLLAGLAVLGYAVRRRQRRS</sequence>
<evidence type="ECO:0000313" key="3">
    <source>
        <dbReference type="EMBL" id="MTW33964.1"/>
    </source>
</evidence>
<dbReference type="Pfam" id="PF07589">
    <property type="entry name" value="PEP-CTERM"/>
    <property type="match status" value="1"/>
</dbReference>
<keyword evidence="4" id="KW-1185">Reference proteome</keyword>